<dbReference type="PANTHER" id="PTHR39550:SF1">
    <property type="entry name" value="SLL0658 PROTEIN"/>
    <property type="match status" value="1"/>
</dbReference>
<sequence length="185" mass="19627">MGLRLVNGDPGEELVVDTGPLSHLAEAGWLGVLRSVAGARKVVVPDAVEYELRRGASTRPHLQQVLGTEWISRSALDTPSENAAFAHFSAFLVSGGRNIGEAAVLAYAQVHGATAVIDDGAARRAAKEAKVRYTGTLGLLCEAVRAGFLTLAMVSSVADHLMETEYRLPFGPGEFEKWAQENGAV</sequence>
<dbReference type="PANTHER" id="PTHR39550">
    <property type="entry name" value="SLL0658 PROTEIN"/>
    <property type="match status" value="1"/>
</dbReference>
<dbReference type="AlphaFoldDB" id="A0A841IQA7"/>
<gene>
    <name evidence="1" type="ORF">FHS13_000366</name>
</gene>
<evidence type="ECO:0000313" key="2">
    <source>
        <dbReference type="Proteomes" id="UP000536604"/>
    </source>
</evidence>
<dbReference type="EMBL" id="JACHJO010000001">
    <property type="protein sequence ID" value="MBB6118438.1"/>
    <property type="molecule type" value="Genomic_DNA"/>
</dbReference>
<accession>A0A841IQA7</accession>
<evidence type="ECO:0000313" key="1">
    <source>
        <dbReference type="EMBL" id="MBB6118438.1"/>
    </source>
</evidence>
<reference evidence="1 2" key="1">
    <citation type="submission" date="2020-08" db="EMBL/GenBank/DDBJ databases">
        <title>Genomic Encyclopedia of Type Strains, Phase III (KMG-III): the genomes of soil and plant-associated and newly described type strains.</title>
        <authorList>
            <person name="Whitman W."/>
        </authorList>
    </citation>
    <scope>NUCLEOTIDE SEQUENCE [LARGE SCALE GENOMIC DNA]</scope>
    <source>
        <strain evidence="1 2">CECT 8712</strain>
    </source>
</reference>
<dbReference type="Pfam" id="PF11848">
    <property type="entry name" value="DUF3368"/>
    <property type="match status" value="1"/>
</dbReference>
<name>A0A841IQA7_9ACTN</name>
<organism evidence="1 2">
    <name type="scientific">Nocardiopsis algeriensis</name>
    <dbReference type="NCBI Taxonomy" id="1478215"/>
    <lineage>
        <taxon>Bacteria</taxon>
        <taxon>Bacillati</taxon>
        <taxon>Actinomycetota</taxon>
        <taxon>Actinomycetes</taxon>
        <taxon>Streptosporangiales</taxon>
        <taxon>Nocardiopsidaceae</taxon>
        <taxon>Nocardiopsis</taxon>
    </lineage>
</organism>
<dbReference type="InterPro" id="IPR021799">
    <property type="entry name" value="PIN-like_prokaryotic"/>
</dbReference>
<dbReference type="RefSeq" id="WP_184286306.1">
    <property type="nucleotide sequence ID" value="NZ_JACHJO010000001.1"/>
</dbReference>
<keyword evidence="2" id="KW-1185">Reference proteome</keyword>
<dbReference type="Proteomes" id="UP000536604">
    <property type="component" value="Unassembled WGS sequence"/>
</dbReference>
<proteinExistence type="predicted"/>
<protein>
    <submittedName>
        <fullName evidence="1">Putative nucleic acid-binding protein</fullName>
    </submittedName>
</protein>
<comment type="caution">
    <text evidence="1">The sequence shown here is derived from an EMBL/GenBank/DDBJ whole genome shotgun (WGS) entry which is preliminary data.</text>
</comment>